<gene>
    <name evidence="1" type="ORF">SMRZ_LOCUS9855</name>
</gene>
<proteinExistence type="predicted"/>
<sequence>MMTVMTATMTVTTMTRIFLDILMFNKFRTLLLMFYNRLTITAITAIAFRYANFPLVFLIIIIIIIIVTTTTTTVAAITATIIVVTTVATTATTTSTIIIT</sequence>
<name>A0A183M1D0_9TREM</name>
<dbReference type="Proteomes" id="UP000277204">
    <property type="component" value="Unassembled WGS sequence"/>
</dbReference>
<keyword evidence="2" id="KW-1185">Reference proteome</keyword>
<reference evidence="1 2" key="1">
    <citation type="submission" date="2018-11" db="EMBL/GenBank/DDBJ databases">
        <authorList>
            <consortium name="Pathogen Informatics"/>
        </authorList>
    </citation>
    <scope>NUCLEOTIDE SEQUENCE [LARGE SCALE GENOMIC DNA]</scope>
    <source>
        <strain evidence="1 2">Zambia</strain>
    </source>
</reference>
<accession>A0A183M1D0</accession>
<dbReference type="EMBL" id="UZAI01004839">
    <property type="protein sequence ID" value="VDO88019.1"/>
    <property type="molecule type" value="Genomic_DNA"/>
</dbReference>
<evidence type="ECO:0000313" key="1">
    <source>
        <dbReference type="EMBL" id="VDO88019.1"/>
    </source>
</evidence>
<dbReference type="AlphaFoldDB" id="A0A183M1D0"/>
<protein>
    <submittedName>
        <fullName evidence="1">Uncharacterized protein</fullName>
    </submittedName>
</protein>
<organism evidence="1 2">
    <name type="scientific">Schistosoma margrebowiei</name>
    <dbReference type="NCBI Taxonomy" id="48269"/>
    <lineage>
        <taxon>Eukaryota</taxon>
        <taxon>Metazoa</taxon>
        <taxon>Spiralia</taxon>
        <taxon>Lophotrochozoa</taxon>
        <taxon>Platyhelminthes</taxon>
        <taxon>Trematoda</taxon>
        <taxon>Digenea</taxon>
        <taxon>Strigeidida</taxon>
        <taxon>Schistosomatoidea</taxon>
        <taxon>Schistosomatidae</taxon>
        <taxon>Schistosoma</taxon>
    </lineage>
</organism>
<evidence type="ECO:0000313" key="2">
    <source>
        <dbReference type="Proteomes" id="UP000277204"/>
    </source>
</evidence>